<keyword evidence="2" id="KW-1185">Reference proteome</keyword>
<evidence type="ECO:0000313" key="1">
    <source>
        <dbReference type="EMBL" id="KAF9440611.1"/>
    </source>
</evidence>
<protein>
    <submittedName>
        <fullName evidence="1">Uncharacterized protein</fullName>
    </submittedName>
</protein>
<dbReference type="AlphaFoldDB" id="A0A9P5X0D1"/>
<gene>
    <name evidence="1" type="ORF">P691DRAFT_90396</name>
</gene>
<dbReference type="Proteomes" id="UP000807342">
    <property type="component" value="Unassembled WGS sequence"/>
</dbReference>
<reference evidence="1" key="1">
    <citation type="submission" date="2020-11" db="EMBL/GenBank/DDBJ databases">
        <authorList>
            <consortium name="DOE Joint Genome Institute"/>
            <person name="Ahrendt S."/>
            <person name="Riley R."/>
            <person name="Andreopoulos W."/>
            <person name="Labutti K."/>
            <person name="Pangilinan J."/>
            <person name="Ruiz-Duenas F.J."/>
            <person name="Barrasa J.M."/>
            <person name="Sanchez-Garcia M."/>
            <person name="Camarero S."/>
            <person name="Miyauchi S."/>
            <person name="Serrano A."/>
            <person name="Linde D."/>
            <person name="Babiker R."/>
            <person name="Drula E."/>
            <person name="Ayuso-Fernandez I."/>
            <person name="Pacheco R."/>
            <person name="Padilla G."/>
            <person name="Ferreira P."/>
            <person name="Barriuso J."/>
            <person name="Kellner H."/>
            <person name="Castanera R."/>
            <person name="Alfaro M."/>
            <person name="Ramirez L."/>
            <person name="Pisabarro A.G."/>
            <person name="Kuo A."/>
            <person name="Tritt A."/>
            <person name="Lipzen A."/>
            <person name="He G."/>
            <person name="Yan M."/>
            <person name="Ng V."/>
            <person name="Cullen D."/>
            <person name="Martin F."/>
            <person name="Rosso M.-N."/>
            <person name="Henrissat B."/>
            <person name="Hibbett D."/>
            <person name="Martinez A.T."/>
            <person name="Grigoriev I.V."/>
        </authorList>
    </citation>
    <scope>NUCLEOTIDE SEQUENCE</scope>
    <source>
        <strain evidence="1">MF-IS2</strain>
    </source>
</reference>
<accession>A0A9P5X0D1</accession>
<evidence type="ECO:0000313" key="2">
    <source>
        <dbReference type="Proteomes" id="UP000807342"/>
    </source>
</evidence>
<proteinExistence type="predicted"/>
<dbReference type="EMBL" id="MU152396">
    <property type="protein sequence ID" value="KAF9440611.1"/>
    <property type="molecule type" value="Genomic_DNA"/>
</dbReference>
<name>A0A9P5X0D1_9AGAR</name>
<sequence>MLSSESESGQTLIVSIDSDGGKHPKALEFICEWLRYEAQEKRGAVTIGVPVCQSESVGSFIHSVLRRS</sequence>
<organism evidence="1 2">
    <name type="scientific">Macrolepiota fuliginosa MF-IS2</name>
    <dbReference type="NCBI Taxonomy" id="1400762"/>
    <lineage>
        <taxon>Eukaryota</taxon>
        <taxon>Fungi</taxon>
        <taxon>Dikarya</taxon>
        <taxon>Basidiomycota</taxon>
        <taxon>Agaricomycotina</taxon>
        <taxon>Agaricomycetes</taxon>
        <taxon>Agaricomycetidae</taxon>
        <taxon>Agaricales</taxon>
        <taxon>Agaricineae</taxon>
        <taxon>Agaricaceae</taxon>
        <taxon>Macrolepiota</taxon>
    </lineage>
</organism>
<comment type="caution">
    <text evidence="1">The sequence shown here is derived from an EMBL/GenBank/DDBJ whole genome shotgun (WGS) entry which is preliminary data.</text>
</comment>